<dbReference type="KEGG" id="vg:65131116"/>
<dbReference type="RefSeq" id="YP_010112636.1">
    <property type="nucleotide sequence ID" value="NC_055894.1"/>
</dbReference>
<protein>
    <submittedName>
        <fullName evidence="1">Uncharacterized protein</fullName>
    </submittedName>
</protein>
<keyword evidence="2" id="KW-1185">Reference proteome</keyword>
<evidence type="ECO:0000313" key="2">
    <source>
        <dbReference type="Proteomes" id="UP000593734"/>
    </source>
</evidence>
<reference evidence="1 2" key="1">
    <citation type="submission" date="2020-07" db="EMBL/GenBank/DDBJ databases">
        <title>Taxonomic proposal: Crassvirales, a new order of highly abundant and diverse bacterial viruses.</title>
        <authorList>
            <person name="Shkoporov A.N."/>
            <person name="Stockdale S.R."/>
            <person name="Guerin E."/>
            <person name="Ross R.P."/>
            <person name="Hill C."/>
        </authorList>
    </citation>
    <scope>NUCLEOTIDE SEQUENCE [LARGE SCALE GENOMIC DNA]</scope>
</reference>
<sequence>MIKEEYKNGCRLKELVKYNIDYDDCQILNLTCANYIYDLVLESSKYETKLEDVKKMLYMIEKLLGHEVQYDIPEYHGDNKKCYFGVVSDNFVIDENNIKQLDYVLQDSKEFVESFSTDYQKILYCYPNEFGDINSIKDQNQFEIKESFLRNAITIDGILYNVYILKDASPVDNYKIYFI</sequence>
<accession>A0A7M1RSQ8</accession>
<name>A0A7M1RSQ8_9CAUD</name>
<dbReference type="GeneID" id="65131116"/>
<dbReference type="Proteomes" id="UP000593734">
    <property type="component" value="Segment"/>
</dbReference>
<organism evidence="1 2">
    <name type="scientific">uncultured phage cr6_1</name>
    <dbReference type="NCBI Taxonomy" id="2772085"/>
    <lineage>
        <taxon>Viruses</taxon>
        <taxon>Duplodnaviria</taxon>
        <taxon>Heunggongvirae</taxon>
        <taxon>Uroviricota</taxon>
        <taxon>Caudoviricetes</taxon>
        <taxon>Crassvirales</taxon>
        <taxon>Suoliviridae</taxon>
        <taxon>Bearivirinae</taxon>
        <taxon>Afonbuvirus</taxon>
        <taxon>Afonbuvirus faecalis</taxon>
    </lineage>
</organism>
<dbReference type="EMBL" id="MT774401">
    <property type="protein sequence ID" value="QOR57184.1"/>
    <property type="molecule type" value="Genomic_DNA"/>
</dbReference>
<proteinExistence type="predicted"/>
<evidence type="ECO:0000313" key="1">
    <source>
        <dbReference type="EMBL" id="QOR57184.1"/>
    </source>
</evidence>